<name>A0AA35MDE3_9HYPO</name>
<protein>
    <recommendedName>
        <fullName evidence="2">Pyruvate carboxyltransferase domain-containing protein</fullName>
    </recommendedName>
</protein>
<dbReference type="GO" id="GO:0005739">
    <property type="term" value="C:mitochondrion"/>
    <property type="evidence" value="ECO:0007669"/>
    <property type="project" value="TreeGrafter"/>
</dbReference>
<dbReference type="FunFam" id="1.10.238.260:FF:000002">
    <property type="entry name" value="Homocitrate synthase, mitochondrial"/>
    <property type="match status" value="1"/>
</dbReference>
<keyword evidence="4" id="KW-1185">Reference proteome</keyword>
<sequence length="429" mass="46105">RHPATLAGQLPIEQDNARNQEFETAIPPLPLRQSRIEEQPRDVDAMSATANAAGGSSPSNVASYKIIDSTLREADQWATNPLSRDTKVAIAKALDSFAVDYIEITNPSSSEQALEDSKAIAALGLKAKIHAHVRNLDDAKKAASVEAGVGSVGLVVGASSFSSDVSHEKSIEKIQESAVEVISYLKSQNAETQFSFEDTFRSDLVDLLSLYQAVKEAGADRVGINDIIKLIRRKGVITGDIECRFHDETGCAVGNAVTALEAGATHIDTTVLGIGERNGLVPLGAFSARMLVAAPEYTKGKYNLKELKALETVVSEAVNINVPYNNPVTGFSAFTHKAGIHAKAILNNPSTYEVFDPAEYGISRNVAINSRVTGWNAVRSRVDQLGLVMTDDEVKAVTAKIKQTADTRPLTIEDTDNILHAFHAELKKA</sequence>
<feature type="domain" description="Pyruvate carboxyltransferase" evidence="2">
    <location>
        <begin position="64"/>
        <end position="308"/>
    </location>
</feature>
<dbReference type="PANTHER" id="PTHR10277:SF48">
    <property type="entry name" value="HOMOCITRATE SYNTHASE, CYTOSOLIC ISOZYME-RELATED"/>
    <property type="match status" value="1"/>
</dbReference>
<dbReference type="SUPFAM" id="SSF51569">
    <property type="entry name" value="Aldolase"/>
    <property type="match status" value="1"/>
</dbReference>
<dbReference type="Pfam" id="PF00682">
    <property type="entry name" value="HMGL-like"/>
    <property type="match status" value="1"/>
</dbReference>
<evidence type="ECO:0000256" key="1">
    <source>
        <dbReference type="ARBA" id="ARBA00022679"/>
    </source>
</evidence>
<dbReference type="InterPro" id="IPR000891">
    <property type="entry name" value="PYR_CT"/>
</dbReference>
<dbReference type="InterPro" id="IPR013785">
    <property type="entry name" value="Aldolase_TIM"/>
</dbReference>
<keyword evidence="1" id="KW-0808">Transferase</keyword>
<dbReference type="Gene3D" id="1.10.238.260">
    <property type="match status" value="1"/>
</dbReference>
<gene>
    <name evidence="3" type="ORF">CCHLO57077_00007761</name>
</gene>
<dbReference type="InterPro" id="IPR050073">
    <property type="entry name" value="2-IPM_HCS-like"/>
</dbReference>
<comment type="caution">
    <text evidence="3">The sequence shown here is derived from an EMBL/GenBank/DDBJ whole genome shotgun (WGS) entry which is preliminary data.</text>
</comment>
<dbReference type="InterPro" id="IPR054691">
    <property type="entry name" value="LeuA/HCS_post-cat"/>
</dbReference>
<evidence type="ECO:0000313" key="3">
    <source>
        <dbReference type="EMBL" id="CAI6095108.1"/>
    </source>
</evidence>
<accession>A0AA35MDE3</accession>
<dbReference type="PANTHER" id="PTHR10277">
    <property type="entry name" value="HOMOCITRATE SYNTHASE-RELATED"/>
    <property type="match status" value="1"/>
</dbReference>
<dbReference type="Proteomes" id="UP001160390">
    <property type="component" value="Unassembled WGS sequence"/>
</dbReference>
<dbReference type="AlphaFoldDB" id="A0AA35MDE3"/>
<evidence type="ECO:0000259" key="2">
    <source>
        <dbReference type="PROSITE" id="PS50991"/>
    </source>
</evidence>
<dbReference type="EMBL" id="CABFNP030001261">
    <property type="protein sequence ID" value="CAI6095108.1"/>
    <property type="molecule type" value="Genomic_DNA"/>
</dbReference>
<feature type="non-terminal residue" evidence="3">
    <location>
        <position position="1"/>
    </location>
</feature>
<dbReference type="GO" id="GO:0019878">
    <property type="term" value="P:lysine biosynthetic process via aminoadipic acid"/>
    <property type="evidence" value="ECO:0007669"/>
    <property type="project" value="TreeGrafter"/>
</dbReference>
<dbReference type="Gene3D" id="3.20.20.70">
    <property type="entry name" value="Aldolase class I"/>
    <property type="match status" value="1"/>
</dbReference>
<evidence type="ECO:0000313" key="4">
    <source>
        <dbReference type="Proteomes" id="UP001160390"/>
    </source>
</evidence>
<proteinExistence type="predicted"/>
<dbReference type="PROSITE" id="PS50991">
    <property type="entry name" value="PYR_CT"/>
    <property type="match status" value="1"/>
</dbReference>
<reference evidence="3" key="1">
    <citation type="submission" date="2023-01" db="EMBL/GenBank/DDBJ databases">
        <authorList>
            <person name="Piombo E."/>
        </authorList>
    </citation>
    <scope>NUCLEOTIDE SEQUENCE</scope>
</reference>
<organism evidence="3 4">
    <name type="scientific">Clonostachys chloroleuca</name>
    <dbReference type="NCBI Taxonomy" id="1926264"/>
    <lineage>
        <taxon>Eukaryota</taxon>
        <taxon>Fungi</taxon>
        <taxon>Dikarya</taxon>
        <taxon>Ascomycota</taxon>
        <taxon>Pezizomycotina</taxon>
        <taxon>Sordariomycetes</taxon>
        <taxon>Hypocreomycetidae</taxon>
        <taxon>Hypocreales</taxon>
        <taxon>Bionectriaceae</taxon>
        <taxon>Clonostachys</taxon>
    </lineage>
</organism>
<dbReference type="Pfam" id="PF22617">
    <property type="entry name" value="HCS_D2"/>
    <property type="match status" value="1"/>
</dbReference>
<dbReference type="GO" id="GO:0004410">
    <property type="term" value="F:homocitrate synthase activity"/>
    <property type="evidence" value="ECO:0007669"/>
    <property type="project" value="TreeGrafter"/>
</dbReference>